<accession>A0A4S2HBS7</accession>
<evidence type="ECO:0000313" key="6">
    <source>
        <dbReference type="EMBL" id="TGY93121.1"/>
    </source>
</evidence>
<organism evidence="6 7">
    <name type="scientific">Marinicauda pacifica</name>
    <dbReference type="NCBI Taxonomy" id="1133559"/>
    <lineage>
        <taxon>Bacteria</taxon>
        <taxon>Pseudomonadati</taxon>
        <taxon>Pseudomonadota</taxon>
        <taxon>Alphaproteobacteria</taxon>
        <taxon>Maricaulales</taxon>
        <taxon>Maricaulaceae</taxon>
        <taxon>Marinicauda</taxon>
    </lineage>
</organism>
<evidence type="ECO:0000256" key="1">
    <source>
        <dbReference type="ARBA" id="ARBA00004496"/>
    </source>
</evidence>
<dbReference type="InterPro" id="IPR000032">
    <property type="entry name" value="HPr-like"/>
</dbReference>
<dbReference type="PANTHER" id="PTHR33705">
    <property type="entry name" value="PHOSPHOCARRIER PROTEIN HPR"/>
    <property type="match status" value="1"/>
</dbReference>
<dbReference type="EMBL" id="SRXV01000002">
    <property type="protein sequence ID" value="TGY93121.1"/>
    <property type="molecule type" value="Genomic_DNA"/>
</dbReference>
<dbReference type="AlphaFoldDB" id="A0A4S2HBS7"/>
<evidence type="ECO:0000313" key="7">
    <source>
        <dbReference type="Proteomes" id="UP000305451"/>
    </source>
</evidence>
<dbReference type="NCBIfam" id="TIGR01003">
    <property type="entry name" value="PTS_HPr_family"/>
    <property type="match status" value="1"/>
</dbReference>
<dbReference type="OrthoDB" id="9798965at2"/>
<dbReference type="InterPro" id="IPR001020">
    <property type="entry name" value="PTS_HPr_His_P_site"/>
</dbReference>
<dbReference type="Proteomes" id="UP000305451">
    <property type="component" value="Unassembled WGS sequence"/>
</dbReference>
<comment type="caution">
    <text evidence="6">The sequence shown here is derived from an EMBL/GenBank/DDBJ whole genome shotgun (WGS) entry which is preliminary data.</text>
</comment>
<evidence type="ECO:0000256" key="3">
    <source>
        <dbReference type="ARBA" id="ARBA00022490"/>
    </source>
</evidence>
<dbReference type="PROSITE" id="PS00369">
    <property type="entry name" value="PTS_HPR_HIS"/>
    <property type="match status" value="1"/>
</dbReference>
<dbReference type="PANTHER" id="PTHR33705:SF2">
    <property type="entry name" value="PHOSPHOCARRIER PROTEIN NPR"/>
    <property type="match status" value="1"/>
</dbReference>
<protein>
    <submittedName>
        <fullName evidence="6">HPr family phosphocarrier protein</fullName>
    </submittedName>
</protein>
<sequence>MTASRAVTICNRRGLHARAAAKFVAAARAYSSEISLSKESESVRATSIMDLLMLAAGKGTQVTITADGEDEQKAVEELAALIDCGFEETD</sequence>
<feature type="domain" description="HPr" evidence="5">
    <location>
        <begin position="2"/>
        <end position="89"/>
    </location>
</feature>
<evidence type="ECO:0000256" key="4">
    <source>
        <dbReference type="ARBA" id="ARBA00022683"/>
    </source>
</evidence>
<dbReference type="SUPFAM" id="SSF55594">
    <property type="entry name" value="HPr-like"/>
    <property type="match status" value="1"/>
</dbReference>
<gene>
    <name evidence="6" type="ORF">E5162_08645</name>
</gene>
<dbReference type="Pfam" id="PF00381">
    <property type="entry name" value="PTS-HPr"/>
    <property type="match status" value="1"/>
</dbReference>
<dbReference type="RefSeq" id="WP_135944838.1">
    <property type="nucleotide sequence ID" value="NZ_BMEI01000002.1"/>
</dbReference>
<dbReference type="CDD" id="cd00367">
    <property type="entry name" value="PTS-HPr_like"/>
    <property type="match status" value="1"/>
</dbReference>
<keyword evidence="3" id="KW-0963">Cytoplasm</keyword>
<dbReference type="Gene3D" id="3.30.1340.10">
    <property type="entry name" value="HPr-like"/>
    <property type="match status" value="1"/>
</dbReference>
<keyword evidence="7" id="KW-1185">Reference proteome</keyword>
<proteinExistence type="inferred from homology"/>
<evidence type="ECO:0000256" key="2">
    <source>
        <dbReference type="ARBA" id="ARBA00010736"/>
    </source>
</evidence>
<comment type="subcellular location">
    <subcellularLocation>
        <location evidence="1">Cytoplasm</location>
    </subcellularLocation>
</comment>
<dbReference type="PROSITE" id="PS51350">
    <property type="entry name" value="PTS_HPR_DOM"/>
    <property type="match status" value="1"/>
</dbReference>
<name>A0A4S2HBS7_9PROT</name>
<keyword evidence="4" id="KW-0598">Phosphotransferase system</keyword>
<evidence type="ECO:0000259" key="5">
    <source>
        <dbReference type="PROSITE" id="PS51350"/>
    </source>
</evidence>
<dbReference type="PRINTS" id="PR00107">
    <property type="entry name" value="PHOSPHOCPHPR"/>
</dbReference>
<dbReference type="InterPro" id="IPR035895">
    <property type="entry name" value="HPr-like_sf"/>
</dbReference>
<dbReference type="GO" id="GO:0009401">
    <property type="term" value="P:phosphoenolpyruvate-dependent sugar phosphotransferase system"/>
    <property type="evidence" value="ECO:0007669"/>
    <property type="project" value="UniProtKB-KW"/>
</dbReference>
<comment type="similarity">
    <text evidence="2">Belongs to the HPr family.</text>
</comment>
<dbReference type="GO" id="GO:0005737">
    <property type="term" value="C:cytoplasm"/>
    <property type="evidence" value="ECO:0007669"/>
    <property type="project" value="UniProtKB-SubCell"/>
</dbReference>
<dbReference type="InterPro" id="IPR050399">
    <property type="entry name" value="HPr"/>
</dbReference>
<reference evidence="6 7" key="1">
    <citation type="journal article" date="2013" name="Int. J. Syst. Evol. Microbiol.">
        <title>Marinicauda pacifica gen. nov., sp. nov., a prosthecate alphaproteobacterium of the family Hyphomonadaceae isolated from deep seawater.</title>
        <authorList>
            <person name="Zhang X.Y."/>
            <person name="Li G.W."/>
            <person name="Wang C.S."/>
            <person name="Zhang Y.J."/>
            <person name="Xu X.W."/>
            <person name="Li H."/>
            <person name="Liu A."/>
            <person name="Liu C."/>
            <person name="Xie B.B."/>
            <person name="Qin Q.L."/>
            <person name="Xu Z."/>
            <person name="Chen X.L."/>
            <person name="Zhou B.C."/>
            <person name="Zhang Y.Z."/>
        </authorList>
    </citation>
    <scope>NUCLEOTIDE SEQUENCE [LARGE SCALE GENOMIC DNA]</scope>
    <source>
        <strain evidence="6 7">P-1 km-3</strain>
    </source>
</reference>